<protein>
    <submittedName>
        <fullName evidence="1">Uncharacterized protein</fullName>
    </submittedName>
</protein>
<proteinExistence type="predicted"/>
<organism evidence="1 2">
    <name type="scientific">Pseudomonas putida</name>
    <name type="common">Arthrobacter siderocapsulatus</name>
    <dbReference type="NCBI Taxonomy" id="303"/>
    <lineage>
        <taxon>Bacteria</taxon>
        <taxon>Pseudomonadati</taxon>
        <taxon>Pseudomonadota</taxon>
        <taxon>Gammaproteobacteria</taxon>
        <taxon>Pseudomonadales</taxon>
        <taxon>Pseudomonadaceae</taxon>
        <taxon>Pseudomonas</taxon>
    </lineage>
</organism>
<sequence length="137" mass="15871">MIAALSSIQSAMMKDESTFACAEALYAESFRSDRTFTVADGFYGREQLVQYLMEPIYKQTDEHQSARRQADEDDFEVWFEPKILKPGWGKEEAELYVDQVEFVELCNYKGEGEGYEMASRVGHLRVFVSKYEYRAAN</sequence>
<name>A0A1X0ZMU8_PSEPU</name>
<gene>
    <name evidence="1" type="ORF">B7H17_24965</name>
</gene>
<dbReference type="EMBL" id="NBWC01000049">
    <property type="protein sequence ID" value="ORL58783.1"/>
    <property type="molecule type" value="Genomic_DNA"/>
</dbReference>
<evidence type="ECO:0000313" key="1">
    <source>
        <dbReference type="EMBL" id="ORL58783.1"/>
    </source>
</evidence>
<dbReference type="RefSeq" id="WP_084859123.1">
    <property type="nucleotide sequence ID" value="NZ_NBWC01000049.1"/>
</dbReference>
<accession>A0A1X0ZMU8</accession>
<evidence type="ECO:0000313" key="2">
    <source>
        <dbReference type="Proteomes" id="UP000193675"/>
    </source>
</evidence>
<dbReference type="Proteomes" id="UP000193675">
    <property type="component" value="Unassembled WGS sequence"/>
</dbReference>
<dbReference type="AlphaFoldDB" id="A0A1X0ZMU8"/>
<comment type="caution">
    <text evidence="1">The sequence shown here is derived from an EMBL/GenBank/DDBJ whole genome shotgun (WGS) entry which is preliminary data.</text>
</comment>
<reference evidence="1 2" key="1">
    <citation type="submission" date="2017-04" db="EMBL/GenBank/DDBJ databases">
        <title>Presence of VIM-2 positive Pseudomonas species in chickens and their surrounding environment.</title>
        <authorList>
            <person name="Zhang R."/>
        </authorList>
    </citation>
    <scope>NUCLEOTIDE SEQUENCE [LARGE SCALE GENOMIC DNA]</scope>
    <source>
        <strain evidence="1 2">DZ-C18</strain>
    </source>
</reference>